<evidence type="ECO:0000313" key="1">
    <source>
        <dbReference type="EMBL" id="KAF5185695.1"/>
    </source>
</evidence>
<evidence type="ECO:0008006" key="3">
    <source>
        <dbReference type="Google" id="ProtNLM"/>
    </source>
</evidence>
<proteinExistence type="predicted"/>
<name>A0A7J6VNE3_THATH</name>
<protein>
    <recommendedName>
        <fullName evidence="3">Atp-dependent dna helicase</fullName>
    </recommendedName>
</protein>
<dbReference type="PANTHER" id="PTHR10492">
    <property type="match status" value="1"/>
</dbReference>
<gene>
    <name evidence="1" type="ORF">FRX31_024718</name>
</gene>
<sequence>MAKEIKEFGEWVLKLGEGKLPTTSVDEYDEQSWIKIPEDLLIENSGDSVNQIIEAIYPNVSTRFGEPNYLKDRCILTPTNDCVDAVNKEVLSRIPTSSRIYASADTISPVSESTIEQDLNYSMEYLNNLEVSGLPNHLLELKVGTLTNEG</sequence>
<dbReference type="OrthoDB" id="1930718at2759"/>
<accession>A0A7J6VNE3</accession>
<evidence type="ECO:0000313" key="2">
    <source>
        <dbReference type="Proteomes" id="UP000554482"/>
    </source>
</evidence>
<comment type="caution">
    <text evidence="1">The sequence shown here is derived from an EMBL/GenBank/DDBJ whole genome shotgun (WGS) entry which is preliminary data.</text>
</comment>
<reference evidence="1 2" key="1">
    <citation type="submission" date="2020-06" db="EMBL/GenBank/DDBJ databases">
        <title>Transcriptomic and genomic resources for Thalictrum thalictroides and T. hernandezii: Facilitating candidate gene discovery in an emerging model plant lineage.</title>
        <authorList>
            <person name="Arias T."/>
            <person name="Riano-Pachon D.M."/>
            <person name="Di Stilio V.S."/>
        </authorList>
    </citation>
    <scope>NUCLEOTIDE SEQUENCE [LARGE SCALE GENOMIC DNA]</scope>
    <source>
        <strain evidence="2">cv. WT478/WT964</strain>
        <tissue evidence="1">Leaves</tissue>
    </source>
</reference>
<keyword evidence="2" id="KW-1185">Reference proteome</keyword>
<dbReference type="EMBL" id="JABWDY010030343">
    <property type="protein sequence ID" value="KAF5185695.1"/>
    <property type="molecule type" value="Genomic_DNA"/>
</dbReference>
<dbReference type="PANTHER" id="PTHR10492:SF57">
    <property type="entry name" value="ATP-DEPENDENT DNA HELICASE"/>
    <property type="match status" value="1"/>
</dbReference>
<dbReference type="Proteomes" id="UP000554482">
    <property type="component" value="Unassembled WGS sequence"/>
</dbReference>
<organism evidence="1 2">
    <name type="scientific">Thalictrum thalictroides</name>
    <name type="common">Rue-anemone</name>
    <name type="synonym">Anemone thalictroides</name>
    <dbReference type="NCBI Taxonomy" id="46969"/>
    <lineage>
        <taxon>Eukaryota</taxon>
        <taxon>Viridiplantae</taxon>
        <taxon>Streptophyta</taxon>
        <taxon>Embryophyta</taxon>
        <taxon>Tracheophyta</taxon>
        <taxon>Spermatophyta</taxon>
        <taxon>Magnoliopsida</taxon>
        <taxon>Ranunculales</taxon>
        <taxon>Ranunculaceae</taxon>
        <taxon>Thalictroideae</taxon>
        <taxon>Thalictrum</taxon>
    </lineage>
</organism>
<dbReference type="AlphaFoldDB" id="A0A7J6VNE3"/>